<accession>A0A8J6THT9</accession>
<sequence length="297" mass="32977">MNYSDILTVSWKRLVQEKVLLLFGLIPILPILLLFSGLTVWGLAISESQLHDFLNSLDQPVPPVGFFVVIGFIFLASIISALLTPLGWTAIAKGTVDLDTGKSGLTFNSLLSDTMPFLGRAFGILLLIWFGYFFLFGGIMFLMAMFGILTAGLGFLCMLPLMLLIYPLMLVIMAGVFMSIAAVPAEDLPFGETLQLVWDLLKSNFWPLMLMSFILYMFQMVVGFISAIPMFIGQFLFPFLLSTNPSSDLGIFRIFAGFFLIVMILSFLGSAVSMTYNQVAWTVTYLNLGRQTPETPK</sequence>
<proteinExistence type="predicted"/>
<keyword evidence="1" id="KW-1133">Transmembrane helix</keyword>
<dbReference type="AlphaFoldDB" id="A0A8J6THT9"/>
<keyword evidence="1" id="KW-0812">Transmembrane</keyword>
<feature type="transmembrane region" description="Helical" evidence="1">
    <location>
        <begin position="64"/>
        <end position="83"/>
    </location>
</feature>
<evidence type="ECO:0000256" key="1">
    <source>
        <dbReference type="SAM" id="Phobius"/>
    </source>
</evidence>
<dbReference type="EMBL" id="JACNJN010000062">
    <property type="protein sequence ID" value="MBC8334379.1"/>
    <property type="molecule type" value="Genomic_DNA"/>
</dbReference>
<feature type="transmembrane region" description="Helical" evidence="1">
    <location>
        <begin position="254"/>
        <end position="276"/>
    </location>
</feature>
<protein>
    <submittedName>
        <fullName evidence="2">Uncharacterized protein</fullName>
    </submittedName>
</protein>
<feature type="transmembrane region" description="Helical" evidence="1">
    <location>
        <begin position="20"/>
        <end position="44"/>
    </location>
</feature>
<dbReference type="Proteomes" id="UP000614469">
    <property type="component" value="Unassembled WGS sequence"/>
</dbReference>
<gene>
    <name evidence="2" type="ORF">H8E29_03860</name>
</gene>
<keyword evidence="1" id="KW-0472">Membrane</keyword>
<reference evidence="2 3" key="1">
    <citation type="submission" date="2020-08" db="EMBL/GenBank/DDBJ databases">
        <title>Bridging the membrane lipid divide: bacteria of the FCB group superphylum have the potential to synthesize archaeal ether lipids.</title>
        <authorList>
            <person name="Villanueva L."/>
            <person name="Von Meijenfeldt F.A.B."/>
            <person name="Westbye A.B."/>
            <person name="Yadav S."/>
            <person name="Hopmans E.C."/>
            <person name="Dutilh B.E."/>
            <person name="Sinninghe Damste J.S."/>
        </authorList>
    </citation>
    <scope>NUCLEOTIDE SEQUENCE [LARGE SCALE GENOMIC DNA]</scope>
    <source>
        <strain evidence="2">NIOZ-UU36</strain>
    </source>
</reference>
<evidence type="ECO:0000313" key="3">
    <source>
        <dbReference type="Proteomes" id="UP000614469"/>
    </source>
</evidence>
<feature type="transmembrane region" description="Helical" evidence="1">
    <location>
        <begin position="166"/>
        <end position="185"/>
    </location>
</feature>
<feature type="transmembrane region" description="Helical" evidence="1">
    <location>
        <begin position="205"/>
        <end position="233"/>
    </location>
</feature>
<evidence type="ECO:0000313" key="2">
    <source>
        <dbReference type="EMBL" id="MBC8334379.1"/>
    </source>
</evidence>
<comment type="caution">
    <text evidence="2">The sequence shown here is derived from an EMBL/GenBank/DDBJ whole genome shotgun (WGS) entry which is preliminary data.</text>
</comment>
<feature type="transmembrane region" description="Helical" evidence="1">
    <location>
        <begin position="117"/>
        <end position="135"/>
    </location>
</feature>
<organism evidence="2 3">
    <name type="scientific">Candidatus Desulfolinea nitratireducens</name>
    <dbReference type="NCBI Taxonomy" id="2841698"/>
    <lineage>
        <taxon>Bacteria</taxon>
        <taxon>Bacillati</taxon>
        <taxon>Chloroflexota</taxon>
        <taxon>Anaerolineae</taxon>
        <taxon>Anaerolineales</taxon>
        <taxon>Anaerolineales incertae sedis</taxon>
        <taxon>Candidatus Desulfolinea</taxon>
    </lineage>
</organism>
<name>A0A8J6THT9_9CHLR</name>